<dbReference type="PIRSF" id="PIRSF000460">
    <property type="entry name" value="Pprylas_GlgP"/>
    <property type="match status" value="1"/>
</dbReference>
<reference evidence="10 11" key="1">
    <citation type="journal article" date="2010" name="Plant Cell">
        <title>The Chlorella variabilis NC64A genome reveals adaptation to photosymbiosis, coevolution with viruses, and cryptic sex.</title>
        <authorList>
            <person name="Blanc G."/>
            <person name="Duncan G."/>
            <person name="Agarkova I."/>
            <person name="Borodovsky M."/>
            <person name="Gurnon J."/>
            <person name="Kuo A."/>
            <person name="Lindquist E."/>
            <person name="Lucas S."/>
            <person name="Pangilinan J."/>
            <person name="Polle J."/>
            <person name="Salamov A."/>
            <person name="Terry A."/>
            <person name="Yamada T."/>
            <person name="Dunigan D.D."/>
            <person name="Grigoriev I.V."/>
            <person name="Claverie J.M."/>
            <person name="Van Etten J.L."/>
        </authorList>
    </citation>
    <scope>NUCLEOTIDE SEQUENCE [LARGE SCALE GENOMIC DNA]</scope>
    <source>
        <strain evidence="10 11">NC64A</strain>
    </source>
</reference>
<dbReference type="EMBL" id="GL433857">
    <property type="protein sequence ID" value="EFN52353.1"/>
    <property type="molecule type" value="Genomic_DNA"/>
</dbReference>
<dbReference type="InterPro" id="IPR000811">
    <property type="entry name" value="Glyco_trans_35"/>
</dbReference>
<evidence type="ECO:0000313" key="10">
    <source>
        <dbReference type="EMBL" id="EFN52353.1"/>
    </source>
</evidence>
<dbReference type="Gene3D" id="3.40.50.2000">
    <property type="entry name" value="Glycogen Phosphorylase B"/>
    <property type="match status" value="3"/>
</dbReference>
<dbReference type="GO" id="GO:0005737">
    <property type="term" value="C:cytoplasm"/>
    <property type="evidence" value="ECO:0007669"/>
    <property type="project" value="TreeGrafter"/>
</dbReference>
<feature type="region of interest" description="Disordered" evidence="9">
    <location>
        <begin position="334"/>
        <end position="353"/>
    </location>
</feature>
<evidence type="ECO:0000256" key="4">
    <source>
        <dbReference type="ARBA" id="ARBA00022679"/>
    </source>
</evidence>
<feature type="compositionally biased region" description="Basic and acidic residues" evidence="9">
    <location>
        <begin position="336"/>
        <end position="353"/>
    </location>
</feature>
<dbReference type="SUPFAM" id="SSF53756">
    <property type="entry name" value="UDP-Glycosyltransferase/glycogen phosphorylase"/>
    <property type="match status" value="3"/>
</dbReference>
<organism evidence="11">
    <name type="scientific">Chlorella variabilis</name>
    <name type="common">Green alga</name>
    <dbReference type="NCBI Taxonomy" id="554065"/>
    <lineage>
        <taxon>Eukaryota</taxon>
        <taxon>Viridiplantae</taxon>
        <taxon>Chlorophyta</taxon>
        <taxon>core chlorophytes</taxon>
        <taxon>Trebouxiophyceae</taxon>
        <taxon>Chlorellales</taxon>
        <taxon>Chlorellaceae</taxon>
        <taxon>Chlorella clade</taxon>
        <taxon>Chlorella</taxon>
    </lineage>
</organism>
<dbReference type="GO" id="GO:0005980">
    <property type="term" value="P:glycogen catabolic process"/>
    <property type="evidence" value="ECO:0007669"/>
    <property type="project" value="TreeGrafter"/>
</dbReference>
<evidence type="ECO:0000256" key="8">
    <source>
        <dbReference type="RuleBase" id="RU000587"/>
    </source>
</evidence>
<dbReference type="GO" id="GO:0008184">
    <property type="term" value="F:glycogen phosphorylase activity"/>
    <property type="evidence" value="ECO:0007669"/>
    <property type="project" value="InterPro"/>
</dbReference>
<evidence type="ECO:0000256" key="3">
    <source>
        <dbReference type="ARBA" id="ARBA00022676"/>
    </source>
</evidence>
<evidence type="ECO:0000313" key="11">
    <source>
        <dbReference type="Proteomes" id="UP000008141"/>
    </source>
</evidence>
<dbReference type="InParanoid" id="E1ZPG3"/>
<dbReference type="RefSeq" id="XP_005844455.1">
    <property type="nucleotide sequence ID" value="XM_005844393.1"/>
</dbReference>
<dbReference type="Pfam" id="PF00343">
    <property type="entry name" value="Phosphorylase"/>
    <property type="match status" value="3"/>
</dbReference>
<dbReference type="PANTHER" id="PTHR11468">
    <property type="entry name" value="GLYCOGEN PHOSPHORYLASE"/>
    <property type="match status" value="1"/>
</dbReference>
<dbReference type="PANTHER" id="PTHR11468:SF30">
    <property type="entry name" value="ALPHA-1,4 GLUCAN PHOSPHORYLASE"/>
    <property type="match status" value="1"/>
</dbReference>
<keyword evidence="3 8" id="KW-0328">Glycosyltransferase</keyword>
<dbReference type="AlphaFoldDB" id="E1ZPG3"/>
<dbReference type="eggNOG" id="KOG2099">
    <property type="taxonomic scope" value="Eukaryota"/>
</dbReference>
<evidence type="ECO:0000256" key="6">
    <source>
        <dbReference type="ARBA" id="ARBA00023277"/>
    </source>
</evidence>
<evidence type="ECO:0000256" key="1">
    <source>
        <dbReference type="ARBA" id="ARBA00001933"/>
    </source>
</evidence>
<dbReference type="KEGG" id="cvr:CHLNCDRAFT_58959"/>
<keyword evidence="5 8" id="KW-0663">Pyridoxal phosphate</keyword>
<comment type="cofactor">
    <cofactor evidence="1 8">
        <name>pyridoxal 5'-phosphate</name>
        <dbReference type="ChEBI" id="CHEBI:597326"/>
    </cofactor>
</comment>
<evidence type="ECO:0000256" key="9">
    <source>
        <dbReference type="SAM" id="MobiDB-lite"/>
    </source>
</evidence>
<dbReference type="FunFam" id="3.40.50.2000:FF:000153">
    <property type="entry name" value="Alpha-1,4 glucan phosphorylase"/>
    <property type="match status" value="1"/>
</dbReference>
<dbReference type="Proteomes" id="UP000008141">
    <property type="component" value="Unassembled WGS sequence"/>
</dbReference>
<dbReference type="OMA" id="AIDEAMY"/>
<evidence type="ECO:0000256" key="2">
    <source>
        <dbReference type="ARBA" id="ARBA00006047"/>
    </source>
</evidence>
<keyword evidence="4 8" id="KW-0808">Transferase</keyword>
<keyword evidence="6 8" id="KW-0119">Carbohydrate metabolism</keyword>
<keyword evidence="11" id="KW-1185">Reference proteome</keyword>
<dbReference type="GO" id="GO:0030170">
    <property type="term" value="F:pyridoxal phosphate binding"/>
    <property type="evidence" value="ECO:0007669"/>
    <property type="project" value="TreeGrafter"/>
</dbReference>
<comment type="function">
    <text evidence="7">Phosphorylase is an important allosteric enzyme in carbohydrate metabolism. Enzymes from different sources differ in their regulatory mechanisms and in their natural substrates. However, all known phosphorylases share catalytic and structural properties.</text>
</comment>
<protein>
    <recommendedName>
        <fullName evidence="8">Alpha-1,4 glucan phosphorylase</fullName>
        <ecNumber evidence="8">2.4.1.1</ecNumber>
    </recommendedName>
</protein>
<dbReference type="EC" id="2.4.1.1" evidence="8"/>
<evidence type="ECO:0000256" key="7">
    <source>
        <dbReference type="ARBA" id="ARBA00025174"/>
    </source>
</evidence>
<comment type="catalytic activity">
    <reaction evidence="8">
        <text>[(1-&gt;4)-alpha-D-glucosyl](n) + phosphate = [(1-&gt;4)-alpha-D-glucosyl](n-1) + alpha-D-glucose 1-phosphate</text>
        <dbReference type="Rhea" id="RHEA:41732"/>
        <dbReference type="Rhea" id="RHEA-COMP:9584"/>
        <dbReference type="Rhea" id="RHEA-COMP:9586"/>
        <dbReference type="ChEBI" id="CHEBI:15444"/>
        <dbReference type="ChEBI" id="CHEBI:43474"/>
        <dbReference type="ChEBI" id="CHEBI:58601"/>
        <dbReference type="EC" id="2.4.1.1"/>
    </reaction>
</comment>
<accession>E1ZPG3</accession>
<proteinExistence type="inferred from homology"/>
<name>E1ZPG3_CHLVA</name>
<dbReference type="OrthoDB" id="9215500at2759"/>
<sequence>MAAPGPARQKSPTPRVAWSVHNRLVDAFDKTQQYWKEQDPKHVYYLSAEFLMGRTLTNAVELPDYWLDAGNPWEIRRPETQFKVGFYGSLQDGVWAPGEEVIAEAYDVPIPGYGTKTCSNLRLWDALPSTEFDLEAFNAGDYTKAVEQKRRADDITAVLYPNDATEEGKELRLKQQFFFVSASLQDTIARYLEKHDDLSGLPEKACFQMNDTHPTIAVAELMRLLIDVHGLPYDQAWGITTKAVAYTNHTVMPEALEKWPVRVLSKLLPRHMQLIEQINSNWLESIKGHVTGKVEAELAAKKAAAEEAAAARAAARAAALAAAEAEGAEALAAAEAKAKAEEEEKKEAAPEEDKDALVAELLKTYSIVQANQWNPEEMLVNMAYLAVVGSFAVNGVAAIHSEIIKTDIFPHFVELFPERFQNKTNGVTLRRWLAYCNPELSALITEALGTDAWVRDATLLAQLKPMAEDAAFRARWRAIKVQKKEALAARIKEVTGFTVPTDSMYDVHVGAWGREGGGCRLESNAGRVAGVARALRAAWCWFPSWVVVVDELYRDQEEWTRRSILYTASNGFFSSDRTIDQYAKEIWNVQPTPQP</sequence>
<comment type="similarity">
    <text evidence="2 8">Belongs to the glycogen phosphorylase family.</text>
</comment>
<evidence type="ECO:0000256" key="5">
    <source>
        <dbReference type="ARBA" id="ARBA00022898"/>
    </source>
</evidence>
<dbReference type="FunCoup" id="E1ZPG3">
    <property type="interactions" value="1166"/>
</dbReference>
<dbReference type="GeneID" id="17351700"/>
<comment type="function">
    <text evidence="8">Allosteric enzyme that catalyzes the rate-limiting step in glycogen catabolism, the phosphorolytic cleavage of glycogen to produce glucose-1-phosphate, and plays a central role in maintaining cellular and organismal glucose homeostasis.</text>
</comment>
<gene>
    <name evidence="10" type="ORF">CHLNCDRAFT_58959</name>
</gene>
<dbReference type="STRING" id="554065.E1ZPG3"/>